<comment type="similarity">
    <text evidence="1">Belongs to the fasciclin-like AGP family.</text>
</comment>
<keyword evidence="2" id="KW-0472">Membrane</keyword>
<dbReference type="InterPro" id="IPR036378">
    <property type="entry name" value="FAS1_dom_sf"/>
</dbReference>
<sequence>METGKLESKLLYLDGIASEFWSKIIFYTIFTILALTNAALQQNQNSSAKNSVAGSSNSVQINSNSLLVALLDSRYTELLELVEKALLMQTLEKAVSKHNVTVFAPRSEALERDLDPEFKRFLLEPGNLKSLQNMLLFHIIPIRIELTRRPLVRFFSKEN</sequence>
<gene>
    <name evidence="4" type="ORF">FPE_LOCUS22163</name>
</gene>
<proteinExistence type="inferred from homology"/>
<evidence type="ECO:0000256" key="2">
    <source>
        <dbReference type="SAM" id="Phobius"/>
    </source>
</evidence>
<keyword evidence="2" id="KW-1133">Transmembrane helix</keyword>
<organism evidence="4 5">
    <name type="scientific">Fraxinus pennsylvanica</name>
    <dbReference type="NCBI Taxonomy" id="56036"/>
    <lineage>
        <taxon>Eukaryota</taxon>
        <taxon>Viridiplantae</taxon>
        <taxon>Streptophyta</taxon>
        <taxon>Embryophyta</taxon>
        <taxon>Tracheophyta</taxon>
        <taxon>Spermatophyta</taxon>
        <taxon>Magnoliopsida</taxon>
        <taxon>eudicotyledons</taxon>
        <taxon>Gunneridae</taxon>
        <taxon>Pentapetalae</taxon>
        <taxon>asterids</taxon>
        <taxon>lamiids</taxon>
        <taxon>Lamiales</taxon>
        <taxon>Oleaceae</taxon>
        <taxon>Oleeae</taxon>
        <taxon>Fraxinus</taxon>
    </lineage>
</organism>
<accession>A0AAD2E3G1</accession>
<protein>
    <recommendedName>
        <fullName evidence="3">FAS1 domain-containing protein</fullName>
    </recommendedName>
</protein>
<dbReference type="PANTHER" id="PTHR32499">
    <property type="entry name" value="FASCICLIN-LIKE ARABINOGALACTAN PROTEIN 16"/>
    <property type="match status" value="1"/>
</dbReference>
<dbReference type="EMBL" id="OU503048">
    <property type="protein sequence ID" value="CAI9774733.1"/>
    <property type="molecule type" value="Genomic_DNA"/>
</dbReference>
<reference evidence="4" key="1">
    <citation type="submission" date="2023-05" db="EMBL/GenBank/DDBJ databases">
        <authorList>
            <person name="Huff M."/>
        </authorList>
    </citation>
    <scope>NUCLEOTIDE SEQUENCE</scope>
</reference>
<dbReference type="AlphaFoldDB" id="A0AAD2E3G1"/>
<evidence type="ECO:0000259" key="3">
    <source>
        <dbReference type="PROSITE" id="PS50213"/>
    </source>
</evidence>
<evidence type="ECO:0000313" key="5">
    <source>
        <dbReference type="Proteomes" id="UP000834106"/>
    </source>
</evidence>
<dbReference type="Proteomes" id="UP000834106">
    <property type="component" value="Chromosome 13"/>
</dbReference>
<evidence type="ECO:0000256" key="1">
    <source>
        <dbReference type="ARBA" id="ARBA00007843"/>
    </source>
</evidence>
<keyword evidence="5" id="KW-1185">Reference proteome</keyword>
<keyword evidence="2" id="KW-0812">Transmembrane</keyword>
<dbReference type="PROSITE" id="PS50213">
    <property type="entry name" value="FAS1"/>
    <property type="match status" value="1"/>
</dbReference>
<dbReference type="InterPro" id="IPR044654">
    <property type="entry name" value="FLA15/16/17/18"/>
</dbReference>
<dbReference type="Pfam" id="PF02469">
    <property type="entry name" value="Fasciclin"/>
    <property type="match status" value="1"/>
</dbReference>
<feature type="transmembrane region" description="Helical" evidence="2">
    <location>
        <begin position="20"/>
        <end position="40"/>
    </location>
</feature>
<name>A0AAD2E3G1_9LAMI</name>
<dbReference type="PANTHER" id="PTHR32499:SF3">
    <property type="entry name" value="FASCICLIN-LIKE ARABINOGALACTAN PROTEIN 16"/>
    <property type="match status" value="1"/>
</dbReference>
<dbReference type="InterPro" id="IPR000782">
    <property type="entry name" value="FAS1_domain"/>
</dbReference>
<feature type="domain" description="FAS1" evidence="3">
    <location>
        <begin position="62"/>
        <end position="159"/>
    </location>
</feature>
<evidence type="ECO:0000313" key="4">
    <source>
        <dbReference type="EMBL" id="CAI9774733.1"/>
    </source>
</evidence>
<dbReference type="SUPFAM" id="SSF82153">
    <property type="entry name" value="FAS1 domain"/>
    <property type="match status" value="1"/>
</dbReference>
<dbReference type="Gene3D" id="2.30.180.10">
    <property type="entry name" value="FAS1 domain"/>
    <property type="match status" value="1"/>
</dbReference>